<evidence type="ECO:0000256" key="2">
    <source>
        <dbReference type="SAM" id="Phobius"/>
    </source>
</evidence>
<dbReference type="eggNOG" id="COG4623">
    <property type="taxonomic scope" value="Bacteria"/>
</dbReference>
<sequence length="413" mass="47305">MWGDVQEMSYICPMQKCQNYFPVPLTCHLFIFLLLLMLCGCENEKTQVRTPWGTTLGTDTANVSQGFSLDDIIGNGELIMLTINGPETYYDYRGRGMGLQYLLCEQFARQLGVSLRVELCKDTTEMVNRLEQGDGDIIAFPLPRTDKRLLYSGPSADSLKTQWAVRKDNEALADTLNKWFSPKLIAQVRQRESFLLSTRSVTRHVYSPMLNRSQGVISHYDHYFQQYAPMARWDWRLMAAQCYQESTFDPQARSWAGALGLMQIMPGTAAHLGLSLADIHDPEQNIAAAAKYLQELSAHFQDVRNVQERQYFVLASYNGGSYHVRDAMALTRKNGGNPHSWNHVSEYILKLSDPRYYRDPIVKHGYMRGSETVDYVNKIRARYAQYRGVAKGGIGFYSIQKPSRAKRKHRFKL</sequence>
<dbReference type="SUPFAM" id="SSF53850">
    <property type="entry name" value="Periplasmic binding protein-like II"/>
    <property type="match status" value="1"/>
</dbReference>
<protein>
    <submittedName>
        <fullName evidence="4">Transglycosylase SLT domain protein</fullName>
    </submittedName>
</protein>
<feature type="transmembrane region" description="Helical" evidence="2">
    <location>
        <begin position="20"/>
        <end position="39"/>
    </location>
</feature>
<keyword evidence="2" id="KW-1133">Transmembrane helix</keyword>
<dbReference type="Proteomes" id="UP000005283">
    <property type="component" value="Unassembled WGS sequence"/>
</dbReference>
<evidence type="ECO:0000259" key="3">
    <source>
        <dbReference type="Pfam" id="PF01464"/>
    </source>
</evidence>
<gene>
    <name evidence="4" type="ORF">HMPREF0650_0698</name>
</gene>
<dbReference type="PANTHER" id="PTHR37423:SF2">
    <property type="entry name" value="MEMBRANE-BOUND LYTIC MUREIN TRANSGLYCOSYLASE C"/>
    <property type="match status" value="1"/>
</dbReference>
<organism evidence="4 5">
    <name type="scientific">Hoylesella buccalis ATCC 35310</name>
    <dbReference type="NCBI Taxonomy" id="679190"/>
    <lineage>
        <taxon>Bacteria</taxon>
        <taxon>Pseudomonadati</taxon>
        <taxon>Bacteroidota</taxon>
        <taxon>Bacteroidia</taxon>
        <taxon>Bacteroidales</taxon>
        <taxon>Prevotellaceae</taxon>
        <taxon>Hoylesella</taxon>
    </lineage>
</organism>
<name>D1W2S8_9BACT</name>
<dbReference type="STRING" id="679190.HMPREF0650_0698"/>
<comment type="caution">
    <text evidence="4">The sequence shown here is derived from an EMBL/GenBank/DDBJ whole genome shotgun (WGS) entry which is preliminary data.</text>
</comment>
<keyword evidence="2" id="KW-0472">Membrane</keyword>
<keyword evidence="2" id="KW-0812">Transmembrane</keyword>
<dbReference type="AlphaFoldDB" id="D1W2S8"/>
<accession>D1W2S8</accession>
<dbReference type="Gene3D" id="1.10.530.10">
    <property type="match status" value="1"/>
</dbReference>
<reference evidence="4 5" key="1">
    <citation type="submission" date="2009-12" db="EMBL/GenBank/DDBJ databases">
        <title>Genome Sequence of Prevotella buccalis ATCC 35310.</title>
        <authorList>
            <person name="Durkin A.S."/>
            <person name="Madupu R."/>
            <person name="Torralba M."/>
            <person name="Methe B."/>
            <person name="Sutton G."/>
            <person name="Strausberg R.L."/>
            <person name="Nelson K.E."/>
        </authorList>
    </citation>
    <scope>NUCLEOTIDE SEQUENCE [LARGE SCALE GENOMIC DNA]</scope>
    <source>
        <strain evidence="4 5">ATCC 35310</strain>
    </source>
</reference>
<dbReference type="InterPro" id="IPR023346">
    <property type="entry name" value="Lysozyme-like_dom_sf"/>
</dbReference>
<dbReference type="CDD" id="cd13403">
    <property type="entry name" value="MLTF-like"/>
    <property type="match status" value="1"/>
</dbReference>
<dbReference type="SUPFAM" id="SSF53955">
    <property type="entry name" value="Lysozyme-like"/>
    <property type="match status" value="1"/>
</dbReference>
<comment type="similarity">
    <text evidence="1">Belongs to the transglycosylase Slt family.</text>
</comment>
<proteinExistence type="inferred from homology"/>
<dbReference type="Pfam" id="PF01464">
    <property type="entry name" value="SLT"/>
    <property type="match status" value="1"/>
</dbReference>
<dbReference type="EMBL" id="ADEG01000011">
    <property type="protein sequence ID" value="EFA93154.1"/>
    <property type="molecule type" value="Genomic_DNA"/>
</dbReference>
<evidence type="ECO:0000313" key="5">
    <source>
        <dbReference type="Proteomes" id="UP000005283"/>
    </source>
</evidence>
<keyword evidence="5" id="KW-1185">Reference proteome</keyword>
<evidence type="ECO:0000313" key="4">
    <source>
        <dbReference type="EMBL" id="EFA93154.1"/>
    </source>
</evidence>
<dbReference type="PANTHER" id="PTHR37423">
    <property type="entry name" value="SOLUBLE LYTIC MUREIN TRANSGLYCOSYLASE-RELATED"/>
    <property type="match status" value="1"/>
</dbReference>
<feature type="domain" description="Transglycosylase SLT" evidence="3">
    <location>
        <begin position="223"/>
        <end position="335"/>
    </location>
</feature>
<evidence type="ECO:0000256" key="1">
    <source>
        <dbReference type="ARBA" id="ARBA00007734"/>
    </source>
</evidence>
<dbReference type="Gene3D" id="3.40.190.10">
    <property type="entry name" value="Periplasmic binding protein-like II"/>
    <property type="match status" value="1"/>
</dbReference>
<dbReference type="InterPro" id="IPR008258">
    <property type="entry name" value="Transglycosylase_SLT_dom_1"/>
</dbReference>